<dbReference type="Proteomes" id="UP000199534">
    <property type="component" value="Unassembled WGS sequence"/>
</dbReference>
<dbReference type="RefSeq" id="WP_092980825.1">
    <property type="nucleotide sequence ID" value="NZ_FOYQ01000001.1"/>
</dbReference>
<evidence type="ECO:0008006" key="3">
    <source>
        <dbReference type="Google" id="ProtNLM"/>
    </source>
</evidence>
<dbReference type="OrthoDB" id="9808254at2"/>
<reference evidence="1 2" key="1">
    <citation type="submission" date="2016-10" db="EMBL/GenBank/DDBJ databases">
        <authorList>
            <person name="de Groot N.N."/>
        </authorList>
    </citation>
    <scope>NUCLEOTIDE SEQUENCE [LARGE SCALE GENOMIC DNA]</scope>
    <source>
        <strain evidence="1 2">DSM 21019</strain>
    </source>
</reference>
<keyword evidence="2" id="KW-1185">Reference proteome</keyword>
<gene>
    <name evidence="1" type="ORF">SAMN04490243_0774</name>
</gene>
<protein>
    <recommendedName>
        <fullName evidence="3">DUF1223 domain-containing protein</fullName>
    </recommendedName>
</protein>
<accession>A0A1I6FVV8</accession>
<dbReference type="InterPro" id="IPR010634">
    <property type="entry name" value="DUF1223"/>
</dbReference>
<proteinExistence type="predicted"/>
<dbReference type="PANTHER" id="PTHR36057:SF1">
    <property type="entry name" value="LIPOPROTEIN LIPID ATTACHMENT SITE-LIKE PROTEIN, PUTATIVE (DUF1223)-RELATED"/>
    <property type="match status" value="1"/>
</dbReference>
<dbReference type="PANTHER" id="PTHR36057">
    <property type="match status" value="1"/>
</dbReference>
<dbReference type="InterPro" id="IPR036249">
    <property type="entry name" value="Thioredoxin-like_sf"/>
</dbReference>
<dbReference type="SUPFAM" id="SSF52833">
    <property type="entry name" value="Thioredoxin-like"/>
    <property type="match status" value="1"/>
</dbReference>
<dbReference type="EMBL" id="FOYQ01000001">
    <property type="protein sequence ID" value="SFR34069.1"/>
    <property type="molecule type" value="Genomic_DNA"/>
</dbReference>
<sequence length="270" mass="29789">MRKHIYLLLFLLLAVCLAAFMVPGLEKSKDLSGSTEVSRPIAPTADGVETYPPIVVLELFTSQGCSSCPPADALLESVKEANPETVFALSYHVDYWNYIGWKDPFSKKEYTARQSFYNRQLDYPGNYTPEVVVNGQAHFVGSKSREMAAHIKHFSKQGASVKIGLNDVSRGADRVNFEYALVGNLEDLSLRAVLVLNERVTQVTRGENRNRTLKNSNIVVTERYLDGELSTGRGSLEIPSWVAQKEAITLMLLSENGNMAITGAAKATVP</sequence>
<organism evidence="1 2">
    <name type="scientific">Robiginitalea myxolifaciens</name>
    <dbReference type="NCBI Taxonomy" id="400055"/>
    <lineage>
        <taxon>Bacteria</taxon>
        <taxon>Pseudomonadati</taxon>
        <taxon>Bacteroidota</taxon>
        <taxon>Flavobacteriia</taxon>
        <taxon>Flavobacteriales</taxon>
        <taxon>Flavobacteriaceae</taxon>
        <taxon>Robiginitalea</taxon>
    </lineage>
</organism>
<dbReference type="STRING" id="400055.SAMN04490243_0774"/>
<evidence type="ECO:0000313" key="2">
    <source>
        <dbReference type="Proteomes" id="UP000199534"/>
    </source>
</evidence>
<name>A0A1I6FVV8_9FLAO</name>
<dbReference type="AlphaFoldDB" id="A0A1I6FVV8"/>
<evidence type="ECO:0000313" key="1">
    <source>
        <dbReference type="EMBL" id="SFR34069.1"/>
    </source>
</evidence>
<dbReference type="Pfam" id="PF06764">
    <property type="entry name" value="DUF1223"/>
    <property type="match status" value="1"/>
</dbReference>